<evidence type="ECO:0000256" key="1">
    <source>
        <dbReference type="SAM" id="Phobius"/>
    </source>
</evidence>
<sequence length="324" mass="36525">MALHEYSGIAKHKIVACIYAALAILLAATALQAYYHAWYSSILLPALSAPLIASFAVYRWLITPIRQDLTAYPVLALLALQAWPLANIPQAHVFLLHYDWLMLLPLLGFFLLPLKLGTYFALTMAGFAAWHTYHLHWPWIQVASQYLIFSGTGFLLAADQAWQLKRLENFSIRDRTTGAFNINHLHQRLIAEVSRARTTQRPLSLLLIELNQYPQLVQEYGSTSADTLLAHSSRILIRTCRVGDELYRYDAQTLVLLLPNTTTNGSLVLRERLYHQLLDQLDSPLGPVDVSMTPLTLIAGESAAELEERISNSCIHSLPERVQL</sequence>
<feature type="domain" description="GGDEF" evidence="2">
    <location>
        <begin position="201"/>
        <end position="324"/>
    </location>
</feature>
<dbReference type="SMART" id="SM00267">
    <property type="entry name" value="GGDEF"/>
    <property type="match status" value="1"/>
</dbReference>
<dbReference type="InterPro" id="IPR000160">
    <property type="entry name" value="GGDEF_dom"/>
</dbReference>
<dbReference type="PROSITE" id="PS50887">
    <property type="entry name" value="GGDEF"/>
    <property type="match status" value="1"/>
</dbReference>
<dbReference type="Pfam" id="PF00990">
    <property type="entry name" value="GGDEF"/>
    <property type="match status" value="1"/>
</dbReference>
<name>A0A1H6SQV6_9GAMM</name>
<keyword evidence="1" id="KW-0812">Transmembrane</keyword>
<dbReference type="EMBL" id="FNYH01000007">
    <property type="protein sequence ID" value="SEI68224.1"/>
    <property type="molecule type" value="Genomic_DNA"/>
</dbReference>
<keyword evidence="1" id="KW-1133">Transmembrane helix</keyword>
<reference evidence="4" key="1">
    <citation type="submission" date="2016-10" db="EMBL/GenBank/DDBJ databases">
        <authorList>
            <person name="Varghese N."/>
            <person name="Submissions S."/>
        </authorList>
    </citation>
    <scope>NUCLEOTIDE SEQUENCE [LARGE SCALE GENOMIC DNA]</scope>
    <source>
        <strain evidence="4">DSM 7165</strain>
    </source>
</reference>
<dbReference type="SUPFAM" id="SSF55073">
    <property type="entry name" value="Nucleotide cyclase"/>
    <property type="match status" value="1"/>
</dbReference>
<dbReference type="NCBIfam" id="TIGR00254">
    <property type="entry name" value="GGDEF"/>
    <property type="match status" value="1"/>
</dbReference>
<evidence type="ECO:0000259" key="2">
    <source>
        <dbReference type="PROSITE" id="PS50887"/>
    </source>
</evidence>
<dbReference type="InterPro" id="IPR043128">
    <property type="entry name" value="Rev_trsase/Diguanyl_cyclase"/>
</dbReference>
<dbReference type="AlphaFoldDB" id="A0A1H6SQV6"/>
<feature type="transmembrane region" description="Helical" evidence="1">
    <location>
        <begin position="69"/>
        <end position="86"/>
    </location>
</feature>
<gene>
    <name evidence="3" type="ORF">SAMN05421831_10790</name>
</gene>
<dbReference type="RefSeq" id="WP_177166841.1">
    <property type="nucleotide sequence ID" value="NZ_FNYH01000007.1"/>
</dbReference>
<dbReference type="STRING" id="64971.SAMN05421831_10790"/>
<keyword evidence="1" id="KW-0472">Membrane</keyword>
<dbReference type="Gene3D" id="3.30.70.270">
    <property type="match status" value="1"/>
</dbReference>
<organism evidence="3 4">
    <name type="scientific">Allopseudospirillum japonicum</name>
    <dbReference type="NCBI Taxonomy" id="64971"/>
    <lineage>
        <taxon>Bacteria</taxon>
        <taxon>Pseudomonadati</taxon>
        <taxon>Pseudomonadota</taxon>
        <taxon>Gammaproteobacteria</taxon>
        <taxon>Oceanospirillales</taxon>
        <taxon>Oceanospirillaceae</taxon>
        <taxon>Allopseudospirillum</taxon>
    </lineage>
</organism>
<proteinExistence type="predicted"/>
<feature type="transmembrane region" description="Helical" evidence="1">
    <location>
        <begin position="12"/>
        <end position="31"/>
    </location>
</feature>
<dbReference type="Proteomes" id="UP000242999">
    <property type="component" value="Unassembled WGS sequence"/>
</dbReference>
<accession>A0A1H6SQV6</accession>
<protein>
    <submittedName>
        <fullName evidence="3">Diguanylate cyclase (GGDEF) domain-containing protein</fullName>
    </submittedName>
</protein>
<feature type="transmembrane region" description="Helical" evidence="1">
    <location>
        <begin position="37"/>
        <end position="57"/>
    </location>
</feature>
<evidence type="ECO:0000313" key="3">
    <source>
        <dbReference type="EMBL" id="SEI68224.1"/>
    </source>
</evidence>
<keyword evidence="4" id="KW-1185">Reference proteome</keyword>
<feature type="transmembrane region" description="Helical" evidence="1">
    <location>
        <begin position="139"/>
        <end position="158"/>
    </location>
</feature>
<dbReference type="InterPro" id="IPR029787">
    <property type="entry name" value="Nucleotide_cyclase"/>
</dbReference>
<evidence type="ECO:0000313" key="4">
    <source>
        <dbReference type="Proteomes" id="UP000242999"/>
    </source>
</evidence>